<evidence type="ECO:0000313" key="3">
    <source>
        <dbReference type="Proteomes" id="UP000607653"/>
    </source>
</evidence>
<keyword evidence="3" id="KW-1185">Reference proteome</keyword>
<dbReference type="Proteomes" id="UP000607653">
    <property type="component" value="Unassembled WGS sequence"/>
</dbReference>
<evidence type="ECO:0000256" key="1">
    <source>
        <dbReference type="SAM" id="MobiDB-lite"/>
    </source>
</evidence>
<feature type="region of interest" description="Disordered" evidence="1">
    <location>
        <begin position="46"/>
        <end position="75"/>
    </location>
</feature>
<gene>
    <name evidence="2" type="ORF">HUJ06_029885</name>
</gene>
<dbReference type="EMBL" id="DUZY01000002">
    <property type="protein sequence ID" value="DAD28417.1"/>
    <property type="molecule type" value="Genomic_DNA"/>
</dbReference>
<organism evidence="2 3">
    <name type="scientific">Nelumbo nucifera</name>
    <name type="common">Sacred lotus</name>
    <dbReference type="NCBI Taxonomy" id="4432"/>
    <lineage>
        <taxon>Eukaryota</taxon>
        <taxon>Viridiplantae</taxon>
        <taxon>Streptophyta</taxon>
        <taxon>Embryophyta</taxon>
        <taxon>Tracheophyta</taxon>
        <taxon>Spermatophyta</taxon>
        <taxon>Magnoliopsida</taxon>
        <taxon>Proteales</taxon>
        <taxon>Nelumbonaceae</taxon>
        <taxon>Nelumbo</taxon>
    </lineage>
</organism>
<reference evidence="2 3" key="1">
    <citation type="journal article" date="2020" name="Mol. Biol. Evol.">
        <title>Distinct Expression and Methylation Patterns for Genes with Different Fates following a Single Whole-Genome Duplication in Flowering Plants.</title>
        <authorList>
            <person name="Shi T."/>
            <person name="Rahmani R.S."/>
            <person name="Gugger P.F."/>
            <person name="Wang M."/>
            <person name="Li H."/>
            <person name="Zhang Y."/>
            <person name="Li Z."/>
            <person name="Wang Q."/>
            <person name="Van de Peer Y."/>
            <person name="Marchal K."/>
            <person name="Chen J."/>
        </authorList>
    </citation>
    <scope>NUCLEOTIDE SEQUENCE [LARGE SCALE GENOMIC DNA]</scope>
    <source>
        <tissue evidence="2">Leaf</tissue>
    </source>
</reference>
<accession>A0A822Y7J8</accession>
<protein>
    <submittedName>
        <fullName evidence="2">Uncharacterized protein</fullName>
    </submittedName>
</protein>
<sequence>MHQNATSPRSRREISVPYLINEIFTPHNIGFGVTRELALEAVHKLIGSSNSGKDPTTPLVPLDRNAQRTRHRKTC</sequence>
<evidence type="ECO:0000313" key="2">
    <source>
        <dbReference type="EMBL" id="DAD28417.1"/>
    </source>
</evidence>
<name>A0A822Y7J8_NELNU</name>
<comment type="caution">
    <text evidence="2">The sequence shown here is derived from an EMBL/GenBank/DDBJ whole genome shotgun (WGS) entry which is preliminary data.</text>
</comment>
<dbReference type="AlphaFoldDB" id="A0A822Y7J8"/>
<proteinExistence type="predicted"/>